<dbReference type="EMBL" id="BMDZ01000033">
    <property type="protein sequence ID" value="GGB45593.1"/>
    <property type="molecule type" value="Genomic_DNA"/>
</dbReference>
<feature type="domain" description="Methyl-accepting transducer" evidence="5">
    <location>
        <begin position="211"/>
        <end position="454"/>
    </location>
</feature>
<keyword evidence="8" id="KW-1185">Reference proteome</keyword>
<keyword evidence="4" id="KW-1133">Transmembrane helix</keyword>
<reference evidence="8" key="1">
    <citation type="journal article" date="2019" name="Int. J. Syst. Evol. Microbiol.">
        <title>The Global Catalogue of Microorganisms (GCM) 10K type strain sequencing project: providing services to taxonomists for standard genome sequencing and annotation.</title>
        <authorList>
            <consortium name="The Broad Institute Genomics Platform"/>
            <consortium name="The Broad Institute Genome Sequencing Center for Infectious Disease"/>
            <person name="Wu L."/>
            <person name="Ma J."/>
        </authorList>
    </citation>
    <scope>NUCLEOTIDE SEQUENCE [LARGE SCALE GENOMIC DNA]</scope>
    <source>
        <strain evidence="8">CGMCC 1.10188</strain>
    </source>
</reference>
<dbReference type="InterPro" id="IPR004089">
    <property type="entry name" value="MCPsignal_dom"/>
</dbReference>
<dbReference type="SUPFAM" id="SSF58104">
    <property type="entry name" value="Methyl-accepting chemotaxis protein (MCP) signaling domain"/>
    <property type="match status" value="1"/>
</dbReference>
<dbReference type="Proteomes" id="UP000603352">
    <property type="component" value="Unassembled WGS sequence"/>
</dbReference>
<feature type="domain" description="HAMP" evidence="6">
    <location>
        <begin position="125"/>
        <end position="178"/>
    </location>
</feature>
<evidence type="ECO:0000259" key="5">
    <source>
        <dbReference type="PROSITE" id="PS50111"/>
    </source>
</evidence>
<keyword evidence="4" id="KW-0472">Membrane</keyword>
<evidence type="ECO:0000256" key="3">
    <source>
        <dbReference type="PROSITE-ProRule" id="PRU00284"/>
    </source>
</evidence>
<dbReference type="PROSITE" id="PS50885">
    <property type="entry name" value="HAMP"/>
    <property type="match status" value="1"/>
</dbReference>
<comment type="caution">
    <text evidence="7">The sequence shown here is derived from an EMBL/GenBank/DDBJ whole genome shotgun (WGS) entry which is preliminary data.</text>
</comment>
<dbReference type="Pfam" id="PF12729">
    <property type="entry name" value="4HB_MCP_1"/>
    <property type="match status" value="1"/>
</dbReference>
<dbReference type="SMART" id="SM00304">
    <property type="entry name" value="HAMP"/>
    <property type="match status" value="1"/>
</dbReference>
<dbReference type="PROSITE" id="PS50111">
    <property type="entry name" value="CHEMOTAXIS_TRANSDUC_2"/>
    <property type="match status" value="1"/>
</dbReference>
<proteinExistence type="inferred from homology"/>
<evidence type="ECO:0000313" key="7">
    <source>
        <dbReference type="EMBL" id="GGB45593.1"/>
    </source>
</evidence>
<comment type="similarity">
    <text evidence="2">Belongs to the methyl-accepting chemotaxis (MCP) protein family.</text>
</comment>
<name>A0ABQ1IMA6_9PROT</name>
<dbReference type="Pfam" id="PF00015">
    <property type="entry name" value="MCPsignal"/>
    <property type="match status" value="1"/>
</dbReference>
<dbReference type="PANTHER" id="PTHR32089">
    <property type="entry name" value="METHYL-ACCEPTING CHEMOTAXIS PROTEIN MCPB"/>
    <property type="match status" value="1"/>
</dbReference>
<dbReference type="InterPro" id="IPR024478">
    <property type="entry name" value="HlyB_4HB_MCP"/>
</dbReference>
<evidence type="ECO:0000256" key="4">
    <source>
        <dbReference type="SAM" id="Phobius"/>
    </source>
</evidence>
<dbReference type="CDD" id="cd06225">
    <property type="entry name" value="HAMP"/>
    <property type="match status" value="1"/>
</dbReference>
<dbReference type="InterPro" id="IPR003660">
    <property type="entry name" value="HAMP_dom"/>
</dbReference>
<sequence length="476" mass="49463">MSAAAASVDTALQAFKPLISNSEERAIFDRLMTHWAAYQSENARLSALLNDGQMLEAQRAYRGPARDARQALGQSLTDLTRVNVVGADRSGALSASANERATFGMIVAMAAGLVIAIAAGWLMFRQVSVPVRRMTAAMERLAARDTGVVIPGADRGDEIGAMAKAVETFRDNMIRADALAAEQEATRADQAARRRRREDLTRQFVAGVTDIVSTLSSAADQVRGNAEGLSRTAEDQSSRSTTVAAAAEQATANVQTVATASEELAASIREVGARTVDTADVTRAAVTEAEATDATVQELAANTQKIGDVVLLIQQIASQTNLLALNATIEAARAGEAGKGFAVVASEVKNLATQTARATEEIQQQINAMTGATGRTVDAIRSISSTIGRVGALTTAVASAVEEQVAATSEIARNTQQASSGTAEVLQSITGIADAAGHTGRAAGEMSSASTALAAQTRDLRQLVDSYVADIDADAA</sequence>
<dbReference type="SMART" id="SM00283">
    <property type="entry name" value="MA"/>
    <property type="match status" value="1"/>
</dbReference>
<dbReference type="Gene3D" id="6.10.340.10">
    <property type="match status" value="1"/>
</dbReference>
<organism evidence="7 8">
    <name type="scientific">Tistrella bauzanensis</name>
    <dbReference type="NCBI Taxonomy" id="657419"/>
    <lineage>
        <taxon>Bacteria</taxon>
        <taxon>Pseudomonadati</taxon>
        <taxon>Pseudomonadota</taxon>
        <taxon>Alphaproteobacteria</taxon>
        <taxon>Geminicoccales</taxon>
        <taxon>Geminicoccaceae</taxon>
        <taxon>Tistrella</taxon>
    </lineage>
</organism>
<evidence type="ECO:0000313" key="8">
    <source>
        <dbReference type="Proteomes" id="UP000603352"/>
    </source>
</evidence>
<dbReference type="Pfam" id="PF00672">
    <property type="entry name" value="HAMP"/>
    <property type="match status" value="1"/>
</dbReference>
<keyword evidence="1 3" id="KW-0807">Transducer</keyword>
<evidence type="ECO:0000256" key="1">
    <source>
        <dbReference type="ARBA" id="ARBA00023224"/>
    </source>
</evidence>
<evidence type="ECO:0000259" key="6">
    <source>
        <dbReference type="PROSITE" id="PS50885"/>
    </source>
</evidence>
<evidence type="ECO:0000256" key="2">
    <source>
        <dbReference type="ARBA" id="ARBA00029447"/>
    </source>
</evidence>
<keyword evidence="4" id="KW-0812">Transmembrane</keyword>
<gene>
    <name evidence="7" type="ORF">GCM10011505_28540</name>
</gene>
<protein>
    <submittedName>
        <fullName evidence="7">Chemotaxis protein</fullName>
    </submittedName>
</protein>
<feature type="transmembrane region" description="Helical" evidence="4">
    <location>
        <begin position="103"/>
        <end position="124"/>
    </location>
</feature>
<dbReference type="PANTHER" id="PTHR32089:SF112">
    <property type="entry name" value="LYSOZYME-LIKE PROTEIN-RELATED"/>
    <property type="match status" value="1"/>
</dbReference>
<accession>A0ABQ1IMA6</accession>
<dbReference type="Gene3D" id="1.10.287.950">
    <property type="entry name" value="Methyl-accepting chemotaxis protein"/>
    <property type="match status" value="1"/>
</dbReference>